<evidence type="ECO:0000313" key="1">
    <source>
        <dbReference type="EMBL" id="MFC5653391.1"/>
    </source>
</evidence>
<dbReference type="InterPro" id="IPR018680">
    <property type="entry name" value="DUF2164"/>
</dbReference>
<proteinExistence type="predicted"/>
<evidence type="ECO:0000313" key="2">
    <source>
        <dbReference type="Proteomes" id="UP001596047"/>
    </source>
</evidence>
<name>A0ABW0W5A0_9BACL</name>
<organism evidence="1 2">
    <name type="scientific">Paenibacillus solisilvae</name>
    <dbReference type="NCBI Taxonomy" id="2486751"/>
    <lineage>
        <taxon>Bacteria</taxon>
        <taxon>Bacillati</taxon>
        <taxon>Bacillota</taxon>
        <taxon>Bacilli</taxon>
        <taxon>Bacillales</taxon>
        <taxon>Paenibacillaceae</taxon>
        <taxon>Paenibacillus</taxon>
    </lineage>
</organism>
<keyword evidence="2" id="KW-1185">Reference proteome</keyword>
<dbReference type="EMBL" id="JBHSOW010000125">
    <property type="protein sequence ID" value="MFC5653391.1"/>
    <property type="molecule type" value="Genomic_DNA"/>
</dbReference>
<protein>
    <submittedName>
        <fullName evidence="1">DUF2164 domain-containing protein</fullName>
    </submittedName>
</protein>
<dbReference type="RefSeq" id="WP_379192047.1">
    <property type="nucleotide sequence ID" value="NZ_JBHSOW010000125.1"/>
</dbReference>
<reference evidence="2" key="1">
    <citation type="journal article" date="2019" name="Int. J. Syst. Evol. Microbiol.">
        <title>The Global Catalogue of Microorganisms (GCM) 10K type strain sequencing project: providing services to taxonomists for standard genome sequencing and annotation.</title>
        <authorList>
            <consortium name="The Broad Institute Genomics Platform"/>
            <consortium name="The Broad Institute Genome Sequencing Center for Infectious Disease"/>
            <person name="Wu L."/>
            <person name="Ma J."/>
        </authorList>
    </citation>
    <scope>NUCLEOTIDE SEQUENCE [LARGE SCALE GENOMIC DNA]</scope>
    <source>
        <strain evidence="2">CGMCC 1.3240</strain>
    </source>
</reference>
<sequence>MIPIKLPREQKEQIMDSLIAFFEDERSETLGQIGAEQIVDFMLREIAPFVYNKAIEDARQVVVQKSMSLEEELYALERKRG</sequence>
<accession>A0ABW0W5A0</accession>
<dbReference type="Pfam" id="PF09932">
    <property type="entry name" value="DUF2164"/>
    <property type="match status" value="1"/>
</dbReference>
<dbReference type="Proteomes" id="UP001596047">
    <property type="component" value="Unassembled WGS sequence"/>
</dbReference>
<gene>
    <name evidence="1" type="ORF">ACFPYJ_30600</name>
</gene>
<comment type="caution">
    <text evidence="1">The sequence shown here is derived from an EMBL/GenBank/DDBJ whole genome shotgun (WGS) entry which is preliminary data.</text>
</comment>